<gene>
    <name evidence="3" type="ORF">C8A01DRAFT_42025</name>
</gene>
<dbReference type="InterPro" id="IPR013654">
    <property type="entry name" value="PAS_2"/>
</dbReference>
<evidence type="ECO:0000313" key="3">
    <source>
        <dbReference type="EMBL" id="KAK4031525.1"/>
    </source>
</evidence>
<keyword evidence="4" id="KW-1185">Reference proteome</keyword>
<dbReference type="GO" id="GO:0006355">
    <property type="term" value="P:regulation of DNA-templated transcription"/>
    <property type="evidence" value="ECO:0007669"/>
    <property type="project" value="InterPro"/>
</dbReference>
<name>A0AAN6P4M8_9PEZI</name>
<evidence type="ECO:0000259" key="2">
    <source>
        <dbReference type="Pfam" id="PF08446"/>
    </source>
</evidence>
<comment type="caution">
    <text evidence="3">The sequence shown here is derived from an EMBL/GenBank/DDBJ whole genome shotgun (WGS) entry which is preliminary data.</text>
</comment>
<proteinExistence type="predicted"/>
<feature type="domain" description="PAS fold-2" evidence="2">
    <location>
        <begin position="96"/>
        <end position="186"/>
    </location>
</feature>
<reference evidence="4" key="1">
    <citation type="journal article" date="2023" name="Mol. Phylogenet. Evol.">
        <title>Genome-scale phylogeny and comparative genomics of the fungal order Sordariales.</title>
        <authorList>
            <person name="Hensen N."/>
            <person name="Bonometti L."/>
            <person name="Westerberg I."/>
            <person name="Brannstrom I.O."/>
            <person name="Guillou S."/>
            <person name="Cros-Aarteil S."/>
            <person name="Calhoun S."/>
            <person name="Haridas S."/>
            <person name="Kuo A."/>
            <person name="Mondo S."/>
            <person name="Pangilinan J."/>
            <person name="Riley R."/>
            <person name="LaButti K."/>
            <person name="Andreopoulos B."/>
            <person name="Lipzen A."/>
            <person name="Chen C."/>
            <person name="Yan M."/>
            <person name="Daum C."/>
            <person name="Ng V."/>
            <person name="Clum A."/>
            <person name="Steindorff A."/>
            <person name="Ohm R.A."/>
            <person name="Martin F."/>
            <person name="Silar P."/>
            <person name="Natvig D.O."/>
            <person name="Lalanne C."/>
            <person name="Gautier V."/>
            <person name="Ament-Velasquez S.L."/>
            <person name="Kruys A."/>
            <person name="Hutchinson M.I."/>
            <person name="Powell A.J."/>
            <person name="Barry K."/>
            <person name="Miller A.N."/>
            <person name="Grigoriev I.V."/>
            <person name="Debuchy R."/>
            <person name="Gladieux P."/>
            <person name="Hiltunen Thoren M."/>
            <person name="Johannesson H."/>
        </authorList>
    </citation>
    <scope>NUCLEOTIDE SEQUENCE [LARGE SCALE GENOMIC DNA]</scope>
    <source>
        <strain evidence="4">CBS 284.82</strain>
    </source>
</reference>
<dbReference type="Proteomes" id="UP001303115">
    <property type="component" value="Unassembled WGS sequence"/>
</dbReference>
<feature type="coiled-coil region" evidence="1">
    <location>
        <begin position="59"/>
        <end position="86"/>
    </location>
</feature>
<organism evidence="3 4">
    <name type="scientific">Parachaetomium inaequale</name>
    <dbReference type="NCBI Taxonomy" id="2588326"/>
    <lineage>
        <taxon>Eukaryota</taxon>
        <taxon>Fungi</taxon>
        <taxon>Dikarya</taxon>
        <taxon>Ascomycota</taxon>
        <taxon>Pezizomycotina</taxon>
        <taxon>Sordariomycetes</taxon>
        <taxon>Sordariomycetidae</taxon>
        <taxon>Sordariales</taxon>
        <taxon>Chaetomiaceae</taxon>
        <taxon>Parachaetomium</taxon>
    </lineage>
</organism>
<keyword evidence="1" id="KW-0175">Coiled coil</keyword>
<evidence type="ECO:0000256" key="1">
    <source>
        <dbReference type="SAM" id="Coils"/>
    </source>
</evidence>
<dbReference type="Pfam" id="PF08446">
    <property type="entry name" value="PAS_2"/>
    <property type="match status" value="1"/>
</dbReference>
<evidence type="ECO:0000313" key="4">
    <source>
        <dbReference type="Proteomes" id="UP001303115"/>
    </source>
</evidence>
<dbReference type="AlphaFoldDB" id="A0AAN6P4M8"/>
<accession>A0AAN6P4M8</accession>
<protein>
    <recommendedName>
        <fullName evidence="2">PAS fold-2 domain-containing protein</fullName>
    </recommendedName>
</protein>
<dbReference type="EMBL" id="MU854776">
    <property type="protein sequence ID" value="KAK4031525.1"/>
    <property type="molecule type" value="Genomic_DNA"/>
</dbReference>
<sequence>MATNMNFENTKELLTKCRANVDVAMALFEQGLEPSDLGNLGVPVPAVLAALASDKAAAEADLAARVKKFEERVQAFEEEKRVFQQQHDVGKISLTLWALNEKMDKVIRSSENTTAMLGQDGPVVQALKAQQQVSGTAKATSSTAEVSCQTLAKQVKDGETTLAKVVHEASENAGRSFNAVADRLQHVANEITQGVADMRSATAITSETESSKDAMLDSIKEICDVMM</sequence>